<protein>
    <submittedName>
        <fullName evidence="1">Uncharacterized protein</fullName>
    </submittedName>
</protein>
<accession>A0A2T3FZ47</accession>
<keyword evidence="2" id="KW-1185">Reference proteome</keyword>
<evidence type="ECO:0000313" key="1">
    <source>
        <dbReference type="EMBL" id="PST40532.1"/>
    </source>
</evidence>
<dbReference type="RefSeq" id="WP_106987839.1">
    <property type="nucleotide sequence ID" value="NZ_PYLP01000006.1"/>
</dbReference>
<dbReference type="EMBL" id="PYLP01000006">
    <property type="protein sequence ID" value="PST40532.1"/>
    <property type="molecule type" value="Genomic_DNA"/>
</dbReference>
<sequence>MIVNDINEYVSLNVLQNYCSMHGGNCEECKLRDLCDCMASSPESWSLVFEGEKDENEENNEIKEKIEGILLKYGRREFKYDENNVCMFYKHEEQEVAIANESIYQNQGTIYFDNYDLCKQAIEEAGEDNIKKYIFGVDSK</sequence>
<dbReference type="GeneID" id="77470714"/>
<reference evidence="2" key="1">
    <citation type="submission" date="2018-03" db="EMBL/GenBank/DDBJ databases">
        <title>Lachnoclostridium SNUG30370 gen.nov., sp.nov., isolated from human faeces.</title>
        <authorList>
            <person name="Seo B."/>
            <person name="Jeon K."/>
            <person name="Ko G."/>
        </authorList>
    </citation>
    <scope>NUCLEOTIDE SEQUENCE [LARGE SCALE GENOMIC DNA]</scope>
    <source>
        <strain evidence="2">SNUG30370</strain>
    </source>
</reference>
<name>A0A2T3FZ47_9FIRM</name>
<dbReference type="AlphaFoldDB" id="A0A2T3FZ47"/>
<comment type="caution">
    <text evidence="1">The sequence shown here is derived from an EMBL/GenBank/DDBJ whole genome shotgun (WGS) entry which is preliminary data.</text>
</comment>
<dbReference type="Proteomes" id="UP000241201">
    <property type="component" value="Unassembled WGS sequence"/>
</dbReference>
<proteinExistence type="predicted"/>
<evidence type="ECO:0000313" key="2">
    <source>
        <dbReference type="Proteomes" id="UP000241201"/>
    </source>
</evidence>
<gene>
    <name evidence="1" type="ORF">C7U55_06360</name>
</gene>
<organism evidence="1 2">
    <name type="scientific">Faecalibacillus faecis</name>
    <dbReference type="NCBI Taxonomy" id="1982628"/>
    <lineage>
        <taxon>Bacteria</taxon>
        <taxon>Bacillati</taxon>
        <taxon>Bacillota</taxon>
        <taxon>Erysipelotrichia</taxon>
        <taxon>Erysipelotrichales</taxon>
        <taxon>Coprobacillaceae</taxon>
        <taxon>Faecalibacillus</taxon>
    </lineage>
</organism>